<proteinExistence type="inferred from homology"/>
<dbReference type="GO" id="GO:0005737">
    <property type="term" value="C:cytoplasm"/>
    <property type="evidence" value="ECO:0007669"/>
    <property type="project" value="TreeGrafter"/>
</dbReference>
<name>D1AWQ8_STRM9</name>
<evidence type="ECO:0000313" key="10">
    <source>
        <dbReference type="EMBL" id="ACZ00734.1"/>
    </source>
</evidence>
<dbReference type="GO" id="GO:0008113">
    <property type="term" value="F:peptide-methionine (S)-S-oxide reductase activity"/>
    <property type="evidence" value="ECO:0007669"/>
    <property type="project" value="UniProtKB-UniRule"/>
</dbReference>
<comment type="catalytic activity">
    <reaction evidence="6">
        <text>L-methionyl-[protein] + [thioredoxin]-disulfide + H2O = L-methionyl-(R)-S-oxide-[protein] + [thioredoxin]-dithiol</text>
        <dbReference type="Rhea" id="RHEA:24164"/>
        <dbReference type="Rhea" id="RHEA-COMP:10698"/>
        <dbReference type="Rhea" id="RHEA-COMP:10700"/>
        <dbReference type="Rhea" id="RHEA-COMP:12313"/>
        <dbReference type="Rhea" id="RHEA-COMP:12314"/>
        <dbReference type="ChEBI" id="CHEBI:15377"/>
        <dbReference type="ChEBI" id="CHEBI:16044"/>
        <dbReference type="ChEBI" id="CHEBI:29950"/>
        <dbReference type="ChEBI" id="CHEBI:45764"/>
        <dbReference type="ChEBI" id="CHEBI:50058"/>
        <dbReference type="EC" id="1.8.4.12"/>
    </reaction>
</comment>
<dbReference type="GO" id="GO:0033743">
    <property type="term" value="F:peptide-methionine (R)-S-oxide reductase activity"/>
    <property type="evidence" value="ECO:0007669"/>
    <property type="project" value="UniProtKB-EC"/>
</dbReference>
<dbReference type="Pfam" id="PF01625">
    <property type="entry name" value="PMSR"/>
    <property type="match status" value="1"/>
</dbReference>
<dbReference type="EMBL" id="CP001779">
    <property type="protein sequence ID" value="ACZ00734.1"/>
    <property type="molecule type" value="Genomic_DNA"/>
</dbReference>
<dbReference type="InterPro" id="IPR028427">
    <property type="entry name" value="Met_Sox_Rdtase_MsrB"/>
</dbReference>
<dbReference type="HOGENOM" id="CLU_031040_1_0_0"/>
<evidence type="ECO:0000256" key="7">
    <source>
        <dbReference type="ARBA" id="ARBA00048782"/>
    </source>
</evidence>
<evidence type="ECO:0000313" key="11">
    <source>
        <dbReference type="Proteomes" id="UP000002072"/>
    </source>
</evidence>
<dbReference type="PANTHER" id="PTHR10173:SF60">
    <property type="entry name" value="PEPTIDE METHIONINE SULFOXIDE REDUCTASE MSRA_MSRB 1"/>
    <property type="match status" value="1"/>
</dbReference>
<comment type="function">
    <text evidence="8">Has an important function as a repair enzyme for proteins that have been inactivated by oxidation. Catalyzes the reversible oxidation-reduction of methionine sulfoxide in proteins to methionine.</text>
</comment>
<reference evidence="10 11" key="1">
    <citation type="journal article" date="2009" name="Stand. Genomic Sci.">
        <title>Complete genome sequence of Streptobacillus moniliformis type strain (9901T).</title>
        <authorList>
            <person name="Nolan M."/>
            <person name="Gronow S."/>
            <person name="Lapidus A."/>
            <person name="Ivanova N."/>
            <person name="Copeland A."/>
            <person name="Lucas S."/>
            <person name="Del Rio T.G."/>
            <person name="Chen F."/>
            <person name="Tice H."/>
            <person name="Pitluck S."/>
            <person name="Cheng J.F."/>
            <person name="Sims D."/>
            <person name="Meincke L."/>
            <person name="Bruce D."/>
            <person name="Goodwin L."/>
            <person name="Brettin T."/>
            <person name="Han C."/>
            <person name="Detter J.C."/>
            <person name="Ovchinikova G."/>
            <person name="Pati A."/>
            <person name="Mavromatis K."/>
            <person name="Mikhailova N."/>
            <person name="Chen A."/>
            <person name="Palaniappan K."/>
            <person name="Land M."/>
            <person name="Hauser L."/>
            <person name="Chang Y.J."/>
            <person name="Jeffries C.D."/>
            <person name="Rohde M."/>
            <person name="Sproer C."/>
            <person name="Goker M."/>
            <person name="Bristow J."/>
            <person name="Eisen J.A."/>
            <person name="Markowitz V."/>
            <person name="Hugenholtz P."/>
            <person name="Kyrpides N.C."/>
            <person name="Klenk H.P."/>
            <person name="Chain P."/>
        </authorList>
    </citation>
    <scope>NUCLEOTIDE SEQUENCE [LARGE SCALE GENOMIC DNA]</scope>
    <source>
        <strain evidence="11">ATCC 14647 / DSM 12112 / NCTC 10651 / 9901</strain>
    </source>
</reference>
<evidence type="ECO:0000256" key="3">
    <source>
        <dbReference type="ARBA" id="ARBA00023002"/>
    </source>
</evidence>
<comment type="similarity">
    <text evidence="1">In the C-terminal section; belongs to the MsrB Met sulfoxide reductase family.</text>
</comment>
<evidence type="ECO:0000256" key="6">
    <source>
        <dbReference type="ARBA" id="ARBA00048488"/>
    </source>
</evidence>
<accession>D1AWQ8</accession>
<comment type="similarity">
    <text evidence="2">In the N-terminal section; belongs to the MsrA Met sulfoxide reductase family.</text>
</comment>
<dbReference type="OrthoDB" id="4174719at2"/>
<keyword evidence="3 8" id="KW-0560">Oxidoreductase</keyword>
<feature type="active site" evidence="8">
    <location>
        <position position="10"/>
    </location>
</feature>
<dbReference type="InterPro" id="IPR002569">
    <property type="entry name" value="Met_Sox_Rdtase_MsrA_dom"/>
</dbReference>
<dbReference type="Gene3D" id="2.170.150.20">
    <property type="entry name" value="Peptide methionine sulfoxide reductase"/>
    <property type="match status" value="1"/>
</dbReference>
<dbReference type="KEGG" id="smf:Smon_0249"/>
<dbReference type="InterPro" id="IPR011057">
    <property type="entry name" value="Mss4-like_sf"/>
</dbReference>
<dbReference type="PROSITE" id="PS51790">
    <property type="entry name" value="MSRB"/>
    <property type="match status" value="1"/>
</dbReference>
<dbReference type="EC" id="1.8.4.11" evidence="8"/>
<dbReference type="HAMAP" id="MF_01401">
    <property type="entry name" value="MsrA"/>
    <property type="match status" value="1"/>
</dbReference>
<evidence type="ECO:0000256" key="8">
    <source>
        <dbReference type="HAMAP-Rule" id="MF_01401"/>
    </source>
</evidence>
<dbReference type="NCBIfam" id="TIGR00401">
    <property type="entry name" value="msrA"/>
    <property type="match status" value="1"/>
</dbReference>
<dbReference type="eggNOG" id="COG0229">
    <property type="taxonomic scope" value="Bacteria"/>
</dbReference>
<feature type="domain" description="MsrB" evidence="9">
    <location>
        <begin position="171"/>
        <end position="294"/>
    </location>
</feature>
<dbReference type="SUPFAM" id="SSF55068">
    <property type="entry name" value="Peptide methionine sulfoxide reductase"/>
    <property type="match status" value="1"/>
</dbReference>
<dbReference type="FunFam" id="2.170.150.20:FF:000003">
    <property type="entry name" value="Peptide methionine sulfoxide reductase MsrB"/>
    <property type="match status" value="1"/>
</dbReference>
<dbReference type="GO" id="GO:0030091">
    <property type="term" value="P:protein repair"/>
    <property type="evidence" value="ECO:0007669"/>
    <property type="project" value="InterPro"/>
</dbReference>
<evidence type="ECO:0000256" key="5">
    <source>
        <dbReference type="ARBA" id="ARBA00047806"/>
    </source>
</evidence>
<gene>
    <name evidence="8" type="primary">msrA</name>
    <name evidence="10" type="ordered locus">Smon_0249</name>
</gene>
<dbReference type="Gene3D" id="3.30.1060.10">
    <property type="entry name" value="Peptide methionine sulphoxide reductase MsrA"/>
    <property type="match status" value="1"/>
</dbReference>
<evidence type="ECO:0000256" key="4">
    <source>
        <dbReference type="ARBA" id="ARBA00023268"/>
    </source>
</evidence>
<dbReference type="STRING" id="519441.Smon_0249"/>
<dbReference type="Pfam" id="PF01641">
    <property type="entry name" value="SelR"/>
    <property type="match status" value="1"/>
</dbReference>
<dbReference type="Proteomes" id="UP000002072">
    <property type="component" value="Chromosome"/>
</dbReference>
<comment type="similarity">
    <text evidence="8">Belongs to the MsrA Met sulfoxide reductase family.</text>
</comment>
<sequence>MRKIYLAGGCFWGMQGYFNKILGVINTTVGYANGITSNTSYRELKKTDHVETLEIEYNSNLVRLEELLLRFFKLIDPLSVNKQGGDIGRQYRTGIYYVDPTDIPIINKVYDFVEKKIGSKLVVENEPLREYILAEDYHQNYLDNNPDGYCHINLNAVKDPVFYKIYTKPELNELRQKLSQLEFDISQNSATERPFTSEYEKFDEEGIYINVVTGEPLFISHDKFDAGCGWPSFTRPILTETVNFYEDNSHGMNRIEVKSAKDLAHLGHVFTDGPKDKGSLRYCINGSILRFVPKSKLEEYGYGDYIVLF</sequence>
<evidence type="ECO:0000256" key="2">
    <source>
        <dbReference type="ARBA" id="ARBA00011017"/>
    </source>
</evidence>
<organism evidence="10 11">
    <name type="scientific">Streptobacillus moniliformis (strain ATCC 14647 / DSM 12112 / NCTC 10651 / 9901)</name>
    <dbReference type="NCBI Taxonomy" id="519441"/>
    <lineage>
        <taxon>Bacteria</taxon>
        <taxon>Fusobacteriati</taxon>
        <taxon>Fusobacteriota</taxon>
        <taxon>Fusobacteriia</taxon>
        <taxon>Fusobacteriales</taxon>
        <taxon>Leptotrichiaceae</taxon>
        <taxon>Streptobacillus</taxon>
    </lineage>
</organism>
<keyword evidence="4" id="KW-0511">Multifunctional enzyme</keyword>
<comment type="catalytic activity">
    <reaction evidence="7 8">
        <text>[thioredoxin]-disulfide + L-methionine + H2O = L-methionine (S)-S-oxide + [thioredoxin]-dithiol</text>
        <dbReference type="Rhea" id="RHEA:19993"/>
        <dbReference type="Rhea" id="RHEA-COMP:10698"/>
        <dbReference type="Rhea" id="RHEA-COMP:10700"/>
        <dbReference type="ChEBI" id="CHEBI:15377"/>
        <dbReference type="ChEBI" id="CHEBI:29950"/>
        <dbReference type="ChEBI" id="CHEBI:50058"/>
        <dbReference type="ChEBI" id="CHEBI:57844"/>
        <dbReference type="ChEBI" id="CHEBI:58772"/>
        <dbReference type="EC" id="1.8.4.11"/>
    </reaction>
</comment>
<dbReference type="NCBIfam" id="TIGR00357">
    <property type="entry name" value="peptide-methionine (R)-S-oxide reductase MsrB"/>
    <property type="match status" value="1"/>
</dbReference>
<evidence type="ECO:0000259" key="9">
    <source>
        <dbReference type="PROSITE" id="PS51790"/>
    </source>
</evidence>
<dbReference type="GO" id="GO:0033744">
    <property type="term" value="F:L-methionine:thioredoxin-disulfide S-oxidoreductase activity"/>
    <property type="evidence" value="ECO:0007669"/>
    <property type="project" value="RHEA"/>
</dbReference>
<dbReference type="GO" id="GO:0006979">
    <property type="term" value="P:response to oxidative stress"/>
    <property type="evidence" value="ECO:0007669"/>
    <property type="project" value="InterPro"/>
</dbReference>
<dbReference type="InterPro" id="IPR036509">
    <property type="entry name" value="Met_Sox_Rdtase_MsrA_sf"/>
</dbReference>
<dbReference type="PANTHER" id="PTHR10173">
    <property type="entry name" value="METHIONINE SULFOXIDE REDUCTASE"/>
    <property type="match status" value="1"/>
</dbReference>
<dbReference type="eggNOG" id="COG0225">
    <property type="taxonomic scope" value="Bacteria"/>
</dbReference>
<dbReference type="InterPro" id="IPR002579">
    <property type="entry name" value="Met_Sox_Rdtase_MsrB_dom"/>
</dbReference>
<keyword evidence="11" id="KW-1185">Reference proteome</keyword>
<protein>
    <recommendedName>
        <fullName evidence="8">Peptide methionine sulfoxide reductase MsrA</fullName>
        <shortName evidence="8">Protein-methionine-S-oxide reductase</shortName>
        <ecNumber evidence="8">1.8.4.11</ecNumber>
    </recommendedName>
    <alternativeName>
        <fullName evidence="8">Peptide-methionine (S)-S-oxide reductase</fullName>
        <shortName evidence="8">Peptide Met(O) reductase</shortName>
    </alternativeName>
</protein>
<evidence type="ECO:0000256" key="1">
    <source>
        <dbReference type="ARBA" id="ARBA00008076"/>
    </source>
</evidence>
<comment type="catalytic activity">
    <reaction evidence="5 8">
        <text>L-methionyl-[protein] + [thioredoxin]-disulfide + H2O = L-methionyl-(S)-S-oxide-[protein] + [thioredoxin]-dithiol</text>
        <dbReference type="Rhea" id="RHEA:14217"/>
        <dbReference type="Rhea" id="RHEA-COMP:10698"/>
        <dbReference type="Rhea" id="RHEA-COMP:10700"/>
        <dbReference type="Rhea" id="RHEA-COMP:12313"/>
        <dbReference type="Rhea" id="RHEA-COMP:12315"/>
        <dbReference type="ChEBI" id="CHEBI:15377"/>
        <dbReference type="ChEBI" id="CHEBI:16044"/>
        <dbReference type="ChEBI" id="CHEBI:29950"/>
        <dbReference type="ChEBI" id="CHEBI:44120"/>
        <dbReference type="ChEBI" id="CHEBI:50058"/>
        <dbReference type="EC" id="1.8.4.11"/>
    </reaction>
</comment>
<dbReference type="SUPFAM" id="SSF51316">
    <property type="entry name" value="Mss4-like"/>
    <property type="match status" value="1"/>
</dbReference>
<dbReference type="AlphaFoldDB" id="D1AWQ8"/>